<name>A0ABW7QEW9_9ACTN</name>
<feature type="domain" description="DNA2/NAM7 helicase helicase" evidence="8">
    <location>
        <begin position="859"/>
        <end position="918"/>
    </location>
</feature>
<dbReference type="CDD" id="cd18808">
    <property type="entry name" value="SF1_C_Upf1"/>
    <property type="match status" value="1"/>
</dbReference>
<evidence type="ECO:0000256" key="1">
    <source>
        <dbReference type="ARBA" id="ARBA00007913"/>
    </source>
</evidence>
<dbReference type="InterPro" id="IPR041679">
    <property type="entry name" value="DNA2/NAM7-like_C"/>
</dbReference>
<feature type="region of interest" description="Disordered" evidence="7">
    <location>
        <begin position="93"/>
        <end position="115"/>
    </location>
</feature>
<feature type="coiled-coil region" evidence="6">
    <location>
        <begin position="739"/>
        <end position="766"/>
    </location>
</feature>
<protein>
    <submittedName>
        <fullName evidence="10">AAA domain-containing protein</fullName>
    </submittedName>
</protein>
<keyword evidence="4" id="KW-0347">Helicase</keyword>
<dbReference type="RefSeq" id="WP_397706755.1">
    <property type="nucleotide sequence ID" value="NZ_JBIRGN010000001.1"/>
</dbReference>
<dbReference type="InterPro" id="IPR050534">
    <property type="entry name" value="Coronavir_polyprotein_1ab"/>
</dbReference>
<comment type="similarity">
    <text evidence="1">Belongs to the DNA2/NAM7 helicase family.</text>
</comment>
<evidence type="ECO:0000259" key="8">
    <source>
        <dbReference type="Pfam" id="PF13086"/>
    </source>
</evidence>
<accession>A0ABW7QEW9</accession>
<evidence type="ECO:0000256" key="7">
    <source>
        <dbReference type="SAM" id="MobiDB-lite"/>
    </source>
</evidence>
<feature type="domain" description="DNA2/NAM7 helicase-like C-terminal" evidence="9">
    <location>
        <begin position="1024"/>
        <end position="1146"/>
    </location>
</feature>
<keyword evidence="11" id="KW-1185">Reference proteome</keyword>
<dbReference type="InterPro" id="IPR047187">
    <property type="entry name" value="SF1_C_Upf1"/>
</dbReference>
<organism evidence="10 11">
    <name type="scientific">Streptomyces longisporoflavus</name>
    <dbReference type="NCBI Taxonomy" id="28044"/>
    <lineage>
        <taxon>Bacteria</taxon>
        <taxon>Bacillati</taxon>
        <taxon>Actinomycetota</taxon>
        <taxon>Actinomycetes</taxon>
        <taxon>Kitasatosporales</taxon>
        <taxon>Streptomycetaceae</taxon>
        <taxon>Streptomyces</taxon>
    </lineage>
</organism>
<evidence type="ECO:0000313" key="11">
    <source>
        <dbReference type="Proteomes" id="UP001610818"/>
    </source>
</evidence>
<evidence type="ECO:0000256" key="2">
    <source>
        <dbReference type="ARBA" id="ARBA00022741"/>
    </source>
</evidence>
<comment type="caution">
    <text evidence="10">The sequence shown here is derived from an EMBL/GenBank/DDBJ whole genome shotgun (WGS) entry which is preliminary data.</text>
</comment>
<dbReference type="Pfam" id="PF13086">
    <property type="entry name" value="AAA_11"/>
    <property type="match status" value="1"/>
</dbReference>
<dbReference type="SUPFAM" id="SSF52540">
    <property type="entry name" value="P-loop containing nucleoside triphosphate hydrolases"/>
    <property type="match status" value="1"/>
</dbReference>
<dbReference type="InterPro" id="IPR027417">
    <property type="entry name" value="P-loop_NTPase"/>
</dbReference>
<dbReference type="PANTHER" id="PTHR43788:SF8">
    <property type="entry name" value="DNA-BINDING PROTEIN SMUBP-2"/>
    <property type="match status" value="1"/>
</dbReference>
<dbReference type="InterPro" id="IPR041677">
    <property type="entry name" value="DNA2/NAM7_AAA_11"/>
</dbReference>
<gene>
    <name evidence="10" type="ORF">ACH4F9_00580</name>
</gene>
<dbReference type="Pfam" id="PF13087">
    <property type="entry name" value="AAA_12"/>
    <property type="match status" value="1"/>
</dbReference>
<keyword evidence="3" id="KW-0378">Hydrolase</keyword>
<reference evidence="10 11" key="1">
    <citation type="submission" date="2024-10" db="EMBL/GenBank/DDBJ databases">
        <title>The Natural Products Discovery Center: Release of the First 8490 Sequenced Strains for Exploring Actinobacteria Biosynthetic Diversity.</title>
        <authorList>
            <person name="Kalkreuter E."/>
            <person name="Kautsar S.A."/>
            <person name="Yang D."/>
            <person name="Bader C.D."/>
            <person name="Teijaro C.N."/>
            <person name="Fluegel L."/>
            <person name="Davis C.M."/>
            <person name="Simpson J.R."/>
            <person name="Lauterbach L."/>
            <person name="Steele A.D."/>
            <person name="Gui C."/>
            <person name="Meng S."/>
            <person name="Li G."/>
            <person name="Viehrig K."/>
            <person name="Ye F."/>
            <person name="Su P."/>
            <person name="Kiefer A.F."/>
            <person name="Nichols A."/>
            <person name="Cepeda A.J."/>
            <person name="Yan W."/>
            <person name="Fan B."/>
            <person name="Jiang Y."/>
            <person name="Adhikari A."/>
            <person name="Zheng C.-J."/>
            <person name="Schuster L."/>
            <person name="Cowan T.M."/>
            <person name="Smanski M.J."/>
            <person name="Chevrette M.G."/>
            <person name="De Carvalho L.P.S."/>
            <person name="Shen B."/>
        </authorList>
    </citation>
    <scope>NUCLEOTIDE SEQUENCE [LARGE SCALE GENOMIC DNA]</scope>
    <source>
        <strain evidence="10 11">NPDC017990</strain>
    </source>
</reference>
<keyword evidence="2" id="KW-0547">Nucleotide-binding</keyword>
<evidence type="ECO:0000256" key="6">
    <source>
        <dbReference type="SAM" id="Coils"/>
    </source>
</evidence>
<dbReference type="Proteomes" id="UP001610818">
    <property type="component" value="Unassembled WGS sequence"/>
</dbReference>
<keyword evidence="6" id="KW-0175">Coiled coil</keyword>
<dbReference type="Gene3D" id="3.40.50.300">
    <property type="entry name" value="P-loop containing nucleotide triphosphate hydrolases"/>
    <property type="match status" value="3"/>
</dbReference>
<evidence type="ECO:0000259" key="9">
    <source>
        <dbReference type="Pfam" id="PF13087"/>
    </source>
</evidence>
<evidence type="ECO:0000256" key="4">
    <source>
        <dbReference type="ARBA" id="ARBA00022806"/>
    </source>
</evidence>
<evidence type="ECO:0000313" key="10">
    <source>
        <dbReference type="EMBL" id="MFH8543488.1"/>
    </source>
</evidence>
<evidence type="ECO:0000256" key="5">
    <source>
        <dbReference type="ARBA" id="ARBA00022840"/>
    </source>
</evidence>
<evidence type="ECO:0000256" key="3">
    <source>
        <dbReference type="ARBA" id="ARBA00022801"/>
    </source>
</evidence>
<sequence length="1174" mass="127249">MRDVLMEAFRSPDEEADFDGRVSGQSALLSFTVNQDGRLIKGSVTLSSCGWAVSRTLAPGPQDKAWLEGFEVSERTLVETLLDVADGHIPVHQAQAPARQNGPSGDLARGEGAPDLSGRPVAGLMSSLVAAAVKSGISGAAEVAAAGLGLGPIAGAMAANVTEGVGGALLDRARQSSQGDDDGSEAATGRLEPPPEVGTKRLDIHDLVAITRWVTQQLGVGEALEPDAIRVKSQQVREDRADEAGSDALMNSFYAEDLARVADAVTRGDAGRALVSYLTPEESVDPATRVDVRTGLLDVLGGVRPDQTPAGRWPAESDQPLALSQQFAVNQIMNRLGEADTSGLYAVNGPPGTGKTTMLRDLVAAIVVRRAERLAELDTPQDAFRKRPLTWETDPVSGRRSIKKLRPLIDGLTGFEMVIASSNNGAVQNVTLEIPAEKSVGPSWQGQTAYLREPAGLLLGSTPAWGAVAACLGKRQLRSDFVEAFWWGQPKDRRAQVSANGSQPRGLRQLLTDHISAERDGATAQDDPPLCALSWEQATARFRTARAKVDAHVRERTRLADLAERLAVPDPFLESLRSGVADFHRSLAGLQDQYERQHNAVVAAVERAEEQRRHVERAVEVCRATEQIVGRAVGTLEGTEARLREQDARHPRPGLVRRVLGRGAVARWEAQRAPFVARLGEADELLRQAELAHGQREHELLGERYRLQQLTATSDARQREVDLTLGQLERARADMAAGEQQLRARLATLDAERQELERARERWGATLPGEEWLAGPDDRAAMETRELSAPWMDPAFASARTQLFLAALDLHQALLAGAAKTVRENLFAAMEVIKGSAPPGLPSATILAAWQMLFLVVPVVSTTFASLSRMFEGVGRESIGWLLIDEAGQAAPQQAVGALWRSRRAVVVGDPLQLEPVVTLPLTAQKRLCRHFGVDGQWVPGAGSVQSLADRQTRYGTWLGGEEQGPVWVGSPLRVHRRCDRLMFDVSNEIAYDGMMVYGVNERQDDGVPLHRSVWLHVPSAAAGGKWNPEEGRCLEKTLRLVEQRIAEQPGAVHADVPRVLGESVFVVSPFREVSTALRRSAASQLPQARVGTVHTTQGKEADIVVIVLGTAANASGSRQWATKSPNLLNVAVTRARRRLIVIGDRTTWSRHRHFSALAAHPLLHHANAADWQR</sequence>
<dbReference type="EMBL" id="JBIRGQ010000001">
    <property type="protein sequence ID" value="MFH8543488.1"/>
    <property type="molecule type" value="Genomic_DNA"/>
</dbReference>
<dbReference type="PANTHER" id="PTHR43788">
    <property type="entry name" value="DNA2/NAM7 HELICASE FAMILY MEMBER"/>
    <property type="match status" value="1"/>
</dbReference>
<proteinExistence type="inferred from homology"/>
<keyword evidence="5" id="KW-0067">ATP-binding</keyword>
<feature type="region of interest" description="Disordered" evidence="7">
    <location>
        <begin position="174"/>
        <end position="198"/>
    </location>
</feature>
<feature type="coiled-coil region" evidence="6">
    <location>
        <begin position="591"/>
        <end position="625"/>
    </location>
</feature>